<feature type="compositionally biased region" description="Basic and acidic residues" evidence="1">
    <location>
        <begin position="61"/>
        <end position="74"/>
    </location>
</feature>
<feature type="region of interest" description="Disordered" evidence="1">
    <location>
        <begin position="23"/>
        <end position="74"/>
    </location>
</feature>
<reference evidence="2" key="1">
    <citation type="submission" date="2022-10" db="EMBL/GenBank/DDBJ databases">
        <title>Tapping the CABI collections for fungal endophytes: first genome assemblies for Collariella, Neodidymelliopsis, Ascochyta clinopodiicola, Didymella pomorum, Didymosphaeria variabile, Neocosmospora piperis and Neocucurbitaria cava.</title>
        <authorList>
            <person name="Hill R."/>
        </authorList>
    </citation>
    <scope>NUCLEOTIDE SEQUENCE</scope>
    <source>
        <strain evidence="2">IMI 355082</strain>
    </source>
</reference>
<gene>
    <name evidence="2" type="ORF">N0V93_000739</name>
</gene>
<accession>A0A9W8Z0R1</accession>
<proteinExistence type="predicted"/>
<evidence type="ECO:0000313" key="2">
    <source>
        <dbReference type="EMBL" id="KAJ4396519.1"/>
    </source>
</evidence>
<protein>
    <submittedName>
        <fullName evidence="2">Uncharacterized protein</fullName>
    </submittedName>
</protein>
<feature type="compositionally biased region" description="Polar residues" evidence="1">
    <location>
        <begin position="28"/>
        <end position="38"/>
    </location>
</feature>
<feature type="region of interest" description="Disordered" evidence="1">
    <location>
        <begin position="364"/>
        <end position="385"/>
    </location>
</feature>
<comment type="caution">
    <text evidence="2">The sequence shown here is derived from an EMBL/GenBank/DDBJ whole genome shotgun (WGS) entry which is preliminary data.</text>
</comment>
<name>A0A9W8Z0R1_9PEZI</name>
<evidence type="ECO:0000313" key="3">
    <source>
        <dbReference type="Proteomes" id="UP001140453"/>
    </source>
</evidence>
<keyword evidence="3" id="KW-1185">Reference proteome</keyword>
<dbReference type="EMBL" id="JAPEVB010000001">
    <property type="protein sequence ID" value="KAJ4396519.1"/>
    <property type="molecule type" value="Genomic_DNA"/>
</dbReference>
<dbReference type="OrthoDB" id="5288318at2759"/>
<sequence>MAVFVDLDDDDVDLPQHSLHAMKPVWNGTASSEPSTDATAARDEGDGKNHRAPSDLNNDDTTTHRDEAAHEPAVREPINSMAVALGCYPIVTAMASQLDLNDVDSLSRTCRGVHNSLLQNRSILLKSTLHCTYEELPVDPEATLRYRARAGNWYYMEDTSRSAQYNGKSGSCARDMVSDCRKCGTVVCRNCAIKPPAPAVLRDRHRRLCLPCQKSPIGCLAKPPQSADILLASSTMQRSVCTCAANAGVWLCQPCGRGIRGSDSEYRGIWKWRTQYGEVLGGLGTGIGDADRGVECARGKDCLSGKYTEHETDCDADDAREAEDLAAGHSSPGTQTLSLYSGSHSWSSSHSSLHGSIGSNSGGLLDPGIASGASRTPSPAVGPGYARHEVEGIGNKIKTVKVSMIRVGGCVPEWKDEKTLGQSLRREIEGEVRSWCGWCDRVIPGRMDREADEKQFASTFTQAS</sequence>
<dbReference type="Proteomes" id="UP001140453">
    <property type="component" value="Unassembled WGS sequence"/>
</dbReference>
<dbReference type="AlphaFoldDB" id="A0A9W8Z0R1"/>
<dbReference type="CDD" id="cd00065">
    <property type="entry name" value="FYVE_like_SF"/>
    <property type="match status" value="1"/>
</dbReference>
<organism evidence="2 3">
    <name type="scientific">Gnomoniopsis smithogilvyi</name>
    <dbReference type="NCBI Taxonomy" id="1191159"/>
    <lineage>
        <taxon>Eukaryota</taxon>
        <taxon>Fungi</taxon>
        <taxon>Dikarya</taxon>
        <taxon>Ascomycota</taxon>
        <taxon>Pezizomycotina</taxon>
        <taxon>Sordariomycetes</taxon>
        <taxon>Sordariomycetidae</taxon>
        <taxon>Diaporthales</taxon>
        <taxon>Gnomoniaceae</taxon>
        <taxon>Gnomoniopsis</taxon>
    </lineage>
</organism>
<feature type="compositionally biased region" description="Basic and acidic residues" evidence="1">
    <location>
        <begin position="40"/>
        <end position="53"/>
    </location>
</feature>
<evidence type="ECO:0000256" key="1">
    <source>
        <dbReference type="SAM" id="MobiDB-lite"/>
    </source>
</evidence>